<evidence type="ECO:0000313" key="5">
    <source>
        <dbReference type="EMBL" id="KAJ8335093.1"/>
    </source>
</evidence>
<feature type="compositionally biased region" description="Basic and acidic residues" evidence="3">
    <location>
        <begin position="1263"/>
        <end position="1274"/>
    </location>
</feature>
<dbReference type="GO" id="GO:0007601">
    <property type="term" value="P:visual perception"/>
    <property type="evidence" value="ECO:0007669"/>
    <property type="project" value="TreeGrafter"/>
</dbReference>
<gene>
    <name evidence="5" type="ORF">SKAU_G00407320</name>
</gene>
<evidence type="ECO:0000256" key="2">
    <source>
        <dbReference type="ARBA" id="ARBA00022737"/>
    </source>
</evidence>
<dbReference type="SUPFAM" id="SSF50370">
    <property type="entry name" value="Ricin B-like lectins"/>
    <property type="match status" value="1"/>
</dbReference>
<feature type="region of interest" description="Disordered" evidence="3">
    <location>
        <begin position="413"/>
        <end position="435"/>
    </location>
</feature>
<feature type="compositionally biased region" description="Polar residues" evidence="3">
    <location>
        <begin position="413"/>
        <end position="429"/>
    </location>
</feature>
<feature type="compositionally biased region" description="Basic and acidic residues" evidence="3">
    <location>
        <begin position="904"/>
        <end position="917"/>
    </location>
</feature>
<feature type="region of interest" description="Disordered" evidence="3">
    <location>
        <begin position="652"/>
        <end position="671"/>
    </location>
</feature>
<dbReference type="GO" id="GO:0005212">
    <property type="term" value="F:structural constituent of eye lens"/>
    <property type="evidence" value="ECO:0007669"/>
    <property type="project" value="TreeGrafter"/>
</dbReference>
<protein>
    <recommendedName>
        <fullName evidence="4">Beta/gamma crystallin 'Greek key' domain-containing protein</fullName>
    </recommendedName>
</protein>
<evidence type="ECO:0000256" key="3">
    <source>
        <dbReference type="SAM" id="MobiDB-lite"/>
    </source>
</evidence>
<feature type="compositionally biased region" description="Polar residues" evidence="3">
    <location>
        <begin position="652"/>
        <end position="666"/>
    </location>
</feature>
<feature type="region of interest" description="Disordered" evidence="3">
    <location>
        <begin position="852"/>
        <end position="879"/>
    </location>
</feature>
<feature type="region of interest" description="Disordered" evidence="3">
    <location>
        <begin position="1408"/>
        <end position="1430"/>
    </location>
</feature>
<dbReference type="EMBL" id="JAINUF010000021">
    <property type="protein sequence ID" value="KAJ8335093.1"/>
    <property type="molecule type" value="Genomic_DNA"/>
</dbReference>
<comment type="similarity">
    <text evidence="1">Belongs to the beta/gamma-crystallin family.</text>
</comment>
<feature type="domain" description="Beta/gamma crystallin 'Greek key'" evidence="4">
    <location>
        <begin position="2007"/>
        <end position="2048"/>
    </location>
</feature>
<dbReference type="Pfam" id="PF00030">
    <property type="entry name" value="Crystall"/>
    <property type="match status" value="5"/>
</dbReference>
<evidence type="ECO:0000259" key="4">
    <source>
        <dbReference type="PROSITE" id="PS50915"/>
    </source>
</evidence>
<feature type="region of interest" description="Disordered" evidence="3">
    <location>
        <begin position="1263"/>
        <end position="1368"/>
    </location>
</feature>
<dbReference type="InterPro" id="IPR011024">
    <property type="entry name" value="G_crystallin-like"/>
</dbReference>
<keyword evidence="6" id="KW-1185">Reference proteome</keyword>
<dbReference type="Pfam" id="PF00652">
    <property type="entry name" value="Ricin_B_lectin"/>
    <property type="match status" value="1"/>
</dbReference>
<dbReference type="SMART" id="SM00458">
    <property type="entry name" value="RICIN"/>
    <property type="match status" value="1"/>
</dbReference>
<feature type="compositionally biased region" description="Basic and acidic residues" evidence="3">
    <location>
        <begin position="167"/>
        <end position="183"/>
    </location>
</feature>
<feature type="region of interest" description="Disordered" evidence="3">
    <location>
        <begin position="1120"/>
        <end position="1160"/>
    </location>
</feature>
<feature type="region of interest" description="Disordered" evidence="3">
    <location>
        <begin position="899"/>
        <end position="923"/>
    </location>
</feature>
<dbReference type="InterPro" id="IPR035992">
    <property type="entry name" value="Ricin_B-like_lectins"/>
</dbReference>
<feature type="compositionally biased region" description="Basic and acidic residues" evidence="3">
    <location>
        <begin position="51"/>
        <end position="62"/>
    </location>
</feature>
<dbReference type="Proteomes" id="UP001152622">
    <property type="component" value="Chromosome 21"/>
</dbReference>
<dbReference type="PANTHER" id="PTHR11818">
    <property type="entry name" value="BETA/GAMMA CRYSTALLIN"/>
    <property type="match status" value="1"/>
</dbReference>
<dbReference type="Gene3D" id="2.80.10.50">
    <property type="match status" value="1"/>
</dbReference>
<feature type="region of interest" description="Disordered" evidence="3">
    <location>
        <begin position="1564"/>
        <end position="1585"/>
    </location>
</feature>
<feature type="region of interest" description="Disordered" evidence="3">
    <location>
        <begin position="939"/>
        <end position="1016"/>
    </location>
</feature>
<dbReference type="Gene3D" id="2.60.20.10">
    <property type="entry name" value="Crystallins"/>
    <property type="match status" value="5"/>
</dbReference>
<feature type="compositionally biased region" description="Basic residues" evidence="3">
    <location>
        <begin position="41"/>
        <end position="50"/>
    </location>
</feature>
<feature type="compositionally biased region" description="Polar residues" evidence="3">
    <location>
        <begin position="1415"/>
        <end position="1430"/>
    </location>
</feature>
<feature type="region of interest" description="Disordered" evidence="3">
    <location>
        <begin position="1"/>
        <end position="237"/>
    </location>
</feature>
<sequence>MAKKSLSTKRSLKSLFSKSEANLEESAGNDGSGGDGGKTLKLLKWKKKKKTEPEADKTEERTVSQNELDGSGTALDGDGVNWSNGGDRKKLSIYGTAPRSKKGSLSYSETDLRKPRKFGTFSFGWKKKGKQRATDFSQSTMGLDTPQELEEEQEDDLEGSVENPENPPRDPVHGTERRVRFEFSEPEPPGPQVALSPPSGPTDQSKLREAMTNSPDVPDGGMAQGSAPSAPDALWQASGTVPSRVIGQEWQEVQVNGPDEPAPLSSVHKEGQVSATSAAIAALTRAQSLHHGLPTTPPPGPPLSVPAVAVAPVRSPFPKTDLPQANTSLLKDEISEMAAPISALSGPVFSNSDPSTQVSDISIPNSDLSVAVKETDTSLPNIDLPDEVTLPNTVTVVPKSEVYDTVIPDSDTSLRNTRLSDTTAPNIDTPSPKIEVSGTVVPGTDTPLKNTDTVALNTDTSLPYITDLSDTVASKIEVTDTVIPYTDTLLKSTDLSDTNDPTTYTPLPNTDPSVTIGSSLPKNYISNIDTTIPNTVFSDNVVHNTETSSAKSEVWGRAISNTSLVYTDPFRYTDAVSPNVDSSLSKNEISYTVAHDPSLPNTDVVTPNIDTLLRNRDFSTASPNIRSSHFNPEFSDTVAQISDFLNTDFSNSFSPNTDISPPNNSDPGFPNTGRSIVRADTSDIIVPKWDSSLPKADLSEPFGTSGDTFLPSETEVSYVITPNPGVSDPVVTKTGLSPANAETFQPTNFGLSNIEVLDRNGNDPFTKYDSYNSDHTSNSNQPLPEVDLKADWPRPGLSTENLNPFRPKAYDSYERSYERSYPYTLDHNENDILTVGVSDIVNDRQEAGIQEDKVDGDPAAAETGRRGEGGLEQWREDRRRREEREARGILKRAELEDVTVEGQDGEKCPKALKEGGEWGRGLQQEDFGVLGQKEWVKGEVEEVERRPQLPVTEPDSPVPQERAPQESTEDPRPSLTSVNSADQAGRFLDDLSGPWGTVEESVSPQAPEDQDMMNSGYGILNTTLNAKAAQARDVKEDGRLRFQKVSLVSSYGDRSEDRSSSPAELHYDRDRGTTGTVIQRDILSREDRSVPDPSLTSSGSLQRFGSDSPGSLNSFYSAASLDTQHPSSPGAYRQAGFSTLSPEEPGSHGNSHWFGERSETDGPLSGVFTATLVELLPSPTSPDSGSPYDMDTFVDTLRSMDRPQRRVSRPAPLSAVTSLPPIVEDSPVPGPKALNGTAVLPADLGLKWCSPKDLVSPLEMMKRQQEVDGPEQRSRPLPLRASADSSIVFRRTTPGGPSGNGAASPQLNGSSSPGPSRLDGSLLFSSYLQENGKSPSGRTVTRASSLPDTGPSRERISSAPSLPGAEAQAAASSRYERFSFLMSPPSSLAEVPEPARISLPPSLSHNPLGELGFSSMPSSPSDVIRSPTTDPLSKLQRSLSVDSPFASQVLADVQWGSHLSPQPEPVRPAVTKYRAFPDAYLTKEKEHGKLNPRPGKMFIYTDPDLCGERIEVRSDVIDTTSWDLPETVYIRVVRGGWVLYEKPNFKGEKFPLDEGDIELTCPFTSPEEGQEKEGEREVEGEEEVKSKPSRKCVIGSLRRAVRDYSVPEISLFPEENAEGKKVVFRDTSEDARIFGFPVKASSIIIKAGLWLVYAHPFMQGVPRVLEVGGYPNPAAWGVDKPYVGSVHPLKIGEPKVEKPHEPKLVIFDKPYFTGKSRDVYTHLPQALSKWLGAAGWGIQRRTSGGTSTSWRRVTTMTGECGGGCDAELRSIRLIRADFSEPMLVMIAQPEEEEEEEERTFEVTEATPDVELFNFPTSTSSIHVLSGAWIAYSHVDFSGNQYVLEKGFYSNSGDWGATDNRICSLQPILLAPTETPTSRSEVLLYSEPDFQGQCQQCQENQESLPDKFTSKSCRVLRGSWVVYEGREYSGNLYILPEGDYPNLNSMGCPPSCSLRSLKIIPLVFAVPSISLFGLECFEGRQVTLDTEISSLMDEGFNNHVLSIRVNSGCWVACEHTNYRGRQILLEPIEISNWLKFSGLPTIGSMYPVRQKRHFFRIKNQERGHVMSIQGGVEEMKSGRVVVTEQVEGMSDIWYYQDGLIKNKLAPSMCLQVMGEVEPGSKVVLWSETRQPIQVWTTQTSGIIANMTFPGMVLDIKGGKTYDRNHVIIYAESEERPSQQWEIELL</sequence>
<organism evidence="5 6">
    <name type="scientific">Synaphobranchus kaupii</name>
    <name type="common">Kaup's arrowtooth eel</name>
    <dbReference type="NCBI Taxonomy" id="118154"/>
    <lineage>
        <taxon>Eukaryota</taxon>
        <taxon>Metazoa</taxon>
        <taxon>Chordata</taxon>
        <taxon>Craniata</taxon>
        <taxon>Vertebrata</taxon>
        <taxon>Euteleostomi</taxon>
        <taxon>Actinopterygii</taxon>
        <taxon>Neopterygii</taxon>
        <taxon>Teleostei</taxon>
        <taxon>Anguilliformes</taxon>
        <taxon>Synaphobranchidae</taxon>
        <taxon>Synaphobranchus</taxon>
    </lineage>
</organism>
<feature type="compositionally biased region" description="Basic residues" evidence="3">
    <location>
        <begin position="1"/>
        <end position="12"/>
    </location>
</feature>
<dbReference type="GO" id="GO:0002088">
    <property type="term" value="P:lens development in camera-type eye"/>
    <property type="evidence" value="ECO:0007669"/>
    <property type="project" value="TreeGrafter"/>
</dbReference>
<dbReference type="InterPro" id="IPR050252">
    <property type="entry name" value="Beta/Gamma-Crystallin"/>
</dbReference>
<reference evidence="5" key="1">
    <citation type="journal article" date="2023" name="Science">
        <title>Genome structures resolve the early diversification of teleost fishes.</title>
        <authorList>
            <person name="Parey E."/>
            <person name="Louis A."/>
            <person name="Montfort J."/>
            <person name="Bouchez O."/>
            <person name="Roques C."/>
            <person name="Iampietro C."/>
            <person name="Lluch J."/>
            <person name="Castinel A."/>
            <person name="Donnadieu C."/>
            <person name="Desvignes T."/>
            <person name="Floi Bucao C."/>
            <person name="Jouanno E."/>
            <person name="Wen M."/>
            <person name="Mejri S."/>
            <person name="Dirks R."/>
            <person name="Jansen H."/>
            <person name="Henkel C."/>
            <person name="Chen W.J."/>
            <person name="Zahm M."/>
            <person name="Cabau C."/>
            <person name="Klopp C."/>
            <person name="Thompson A.W."/>
            <person name="Robinson-Rechavi M."/>
            <person name="Braasch I."/>
            <person name="Lecointre G."/>
            <person name="Bobe J."/>
            <person name="Postlethwait J.H."/>
            <person name="Berthelot C."/>
            <person name="Roest Crollius H."/>
            <person name="Guiguen Y."/>
        </authorList>
    </citation>
    <scope>NUCLEOTIDE SEQUENCE</scope>
    <source>
        <strain evidence="5">WJC10195</strain>
    </source>
</reference>
<keyword evidence="2" id="KW-0677">Repeat</keyword>
<feature type="compositionally biased region" description="Acidic residues" evidence="3">
    <location>
        <begin position="147"/>
        <end position="159"/>
    </location>
</feature>
<evidence type="ECO:0000313" key="6">
    <source>
        <dbReference type="Proteomes" id="UP001152622"/>
    </source>
</evidence>
<feature type="domain" description="Beta/gamma crystallin 'Greek key'" evidence="4">
    <location>
        <begin position="1879"/>
        <end position="1916"/>
    </location>
</feature>
<feature type="compositionally biased region" description="Polar residues" evidence="3">
    <location>
        <begin position="1323"/>
        <end position="1347"/>
    </location>
</feature>
<dbReference type="InterPro" id="IPR001064">
    <property type="entry name" value="Beta/gamma_crystallin"/>
</dbReference>
<dbReference type="PROSITE" id="PS50915">
    <property type="entry name" value="CRYSTALLIN_BETA_GAMMA"/>
    <property type="match status" value="5"/>
</dbReference>
<feature type="domain" description="Beta/gamma crystallin 'Greek key'" evidence="4">
    <location>
        <begin position="1535"/>
        <end position="1579"/>
    </location>
</feature>
<feature type="domain" description="Beta/gamma crystallin 'Greek key'" evidence="4">
    <location>
        <begin position="1917"/>
        <end position="1960"/>
    </location>
</feature>
<accession>A0A9Q1EA94</accession>
<dbReference type="OrthoDB" id="8823304at2759"/>
<dbReference type="PROSITE" id="PS50231">
    <property type="entry name" value="RICIN_B_LECTIN"/>
    <property type="match status" value="1"/>
</dbReference>
<name>A0A9Q1EA94_SYNKA</name>
<proteinExistence type="inferred from homology"/>
<dbReference type="SUPFAM" id="SSF49695">
    <property type="entry name" value="gamma-Crystallin-like"/>
    <property type="match status" value="3"/>
</dbReference>
<feature type="compositionally biased region" description="Basic and acidic residues" evidence="3">
    <location>
        <begin position="1053"/>
        <end position="1072"/>
    </location>
</feature>
<feature type="region of interest" description="Disordered" evidence="3">
    <location>
        <begin position="1048"/>
        <end position="1107"/>
    </location>
</feature>
<dbReference type="InterPro" id="IPR000772">
    <property type="entry name" value="Ricin_B_lectin"/>
</dbReference>
<feature type="domain" description="Beta/gamma crystallin 'Greek key'" evidence="4">
    <location>
        <begin position="1826"/>
        <end position="1868"/>
    </location>
</feature>
<feature type="compositionally biased region" description="Low complexity" evidence="3">
    <location>
        <begin position="13"/>
        <end position="29"/>
    </location>
</feature>
<evidence type="ECO:0000256" key="1">
    <source>
        <dbReference type="ARBA" id="ARBA00009646"/>
    </source>
</evidence>
<dbReference type="PANTHER" id="PTHR11818:SF50">
    <property type="entry name" value="BETA_GAMMA CRYSTALLIN DOMAIN-CONTAINING PROTEIN 2"/>
    <property type="match status" value="1"/>
</dbReference>
<feature type="compositionally biased region" description="Basic and acidic residues" evidence="3">
    <location>
        <begin position="863"/>
        <end position="879"/>
    </location>
</feature>
<feature type="compositionally biased region" description="Polar residues" evidence="3">
    <location>
        <begin position="1094"/>
        <end position="1107"/>
    </location>
</feature>
<comment type="caution">
    <text evidence="5">The sequence shown here is derived from an EMBL/GenBank/DDBJ whole genome shotgun (WGS) entry which is preliminary data.</text>
</comment>
<dbReference type="SMART" id="SM00247">
    <property type="entry name" value="XTALbg"/>
    <property type="match status" value="5"/>
</dbReference>